<proteinExistence type="predicted"/>
<comment type="caution">
    <text evidence="1">The sequence shown here is derived from an EMBL/GenBank/DDBJ whole genome shotgun (WGS) entry which is preliminary data.</text>
</comment>
<keyword evidence="2" id="KW-1185">Reference proteome</keyword>
<sequence>MELPIEDLQPAAERSAGLIAQSNGAAADQVRSAVADGMKRLLWPSIERLAWTELKVRLLPQLSWREVRVL</sequence>
<accession>A0AAE0BAK9</accession>
<dbReference type="Proteomes" id="UP001190700">
    <property type="component" value="Unassembled WGS sequence"/>
</dbReference>
<reference evidence="1 2" key="1">
    <citation type="journal article" date="2015" name="Genome Biol. Evol.">
        <title>Comparative Genomics of a Bacterivorous Green Alga Reveals Evolutionary Causalities and Consequences of Phago-Mixotrophic Mode of Nutrition.</title>
        <authorList>
            <person name="Burns J.A."/>
            <person name="Paasch A."/>
            <person name="Narechania A."/>
            <person name="Kim E."/>
        </authorList>
    </citation>
    <scope>NUCLEOTIDE SEQUENCE [LARGE SCALE GENOMIC DNA]</scope>
    <source>
        <strain evidence="1 2">PLY_AMNH</strain>
    </source>
</reference>
<organism evidence="1 2">
    <name type="scientific">Cymbomonas tetramitiformis</name>
    <dbReference type="NCBI Taxonomy" id="36881"/>
    <lineage>
        <taxon>Eukaryota</taxon>
        <taxon>Viridiplantae</taxon>
        <taxon>Chlorophyta</taxon>
        <taxon>Pyramimonadophyceae</taxon>
        <taxon>Pyramimonadales</taxon>
        <taxon>Pyramimonadaceae</taxon>
        <taxon>Cymbomonas</taxon>
    </lineage>
</organism>
<name>A0AAE0BAK9_9CHLO</name>
<gene>
    <name evidence="1" type="ORF">CYMTET_56581</name>
</gene>
<dbReference type="AlphaFoldDB" id="A0AAE0BAK9"/>
<protein>
    <submittedName>
        <fullName evidence="1">Uncharacterized protein</fullName>
    </submittedName>
</protein>
<evidence type="ECO:0000313" key="2">
    <source>
        <dbReference type="Proteomes" id="UP001190700"/>
    </source>
</evidence>
<dbReference type="EMBL" id="LGRX02035803">
    <property type="protein sequence ID" value="KAK3233096.1"/>
    <property type="molecule type" value="Genomic_DNA"/>
</dbReference>
<evidence type="ECO:0000313" key="1">
    <source>
        <dbReference type="EMBL" id="KAK3233096.1"/>
    </source>
</evidence>